<feature type="region of interest" description="Disordered" evidence="1">
    <location>
        <begin position="315"/>
        <end position="350"/>
    </location>
</feature>
<evidence type="ECO:0000313" key="3">
    <source>
        <dbReference type="EMBL" id="KAH7067034.1"/>
    </source>
</evidence>
<evidence type="ECO:0000256" key="2">
    <source>
        <dbReference type="SAM" id="Phobius"/>
    </source>
</evidence>
<dbReference type="Proteomes" id="UP000813461">
    <property type="component" value="Unassembled WGS sequence"/>
</dbReference>
<protein>
    <submittedName>
        <fullName evidence="3">Uncharacterized protein</fullName>
    </submittedName>
</protein>
<comment type="caution">
    <text evidence="3">The sequence shown here is derived from an EMBL/GenBank/DDBJ whole genome shotgun (WGS) entry which is preliminary data.</text>
</comment>
<dbReference type="AlphaFoldDB" id="A0A8K0VR71"/>
<keyword evidence="2" id="KW-1133">Transmembrane helix</keyword>
<dbReference type="EMBL" id="JAGMVJ010000037">
    <property type="protein sequence ID" value="KAH7067034.1"/>
    <property type="molecule type" value="Genomic_DNA"/>
</dbReference>
<feature type="compositionally biased region" description="Basic and acidic residues" evidence="1">
    <location>
        <begin position="1"/>
        <end position="31"/>
    </location>
</feature>
<keyword evidence="2" id="KW-0812">Transmembrane</keyword>
<evidence type="ECO:0000256" key="1">
    <source>
        <dbReference type="SAM" id="MobiDB-lite"/>
    </source>
</evidence>
<feature type="transmembrane region" description="Helical" evidence="2">
    <location>
        <begin position="60"/>
        <end position="81"/>
    </location>
</feature>
<feature type="compositionally biased region" description="Polar residues" evidence="1">
    <location>
        <begin position="315"/>
        <end position="344"/>
    </location>
</feature>
<name>A0A8K0VR71_9PLEO</name>
<reference evidence="3" key="1">
    <citation type="journal article" date="2021" name="Nat. Commun.">
        <title>Genetic determinants of endophytism in the Arabidopsis root mycobiome.</title>
        <authorList>
            <person name="Mesny F."/>
            <person name="Miyauchi S."/>
            <person name="Thiergart T."/>
            <person name="Pickel B."/>
            <person name="Atanasova L."/>
            <person name="Karlsson M."/>
            <person name="Huettel B."/>
            <person name="Barry K.W."/>
            <person name="Haridas S."/>
            <person name="Chen C."/>
            <person name="Bauer D."/>
            <person name="Andreopoulos W."/>
            <person name="Pangilinan J."/>
            <person name="LaButti K."/>
            <person name="Riley R."/>
            <person name="Lipzen A."/>
            <person name="Clum A."/>
            <person name="Drula E."/>
            <person name="Henrissat B."/>
            <person name="Kohler A."/>
            <person name="Grigoriev I.V."/>
            <person name="Martin F.M."/>
            <person name="Hacquard S."/>
        </authorList>
    </citation>
    <scope>NUCLEOTIDE SEQUENCE</scope>
    <source>
        <strain evidence="3">MPI-SDFR-AT-0120</strain>
    </source>
</reference>
<sequence>MRDEVAIRRNADDPEGIREHESSEAHNDLQHIYRQHQPRSSDDRYRCKPTEPPAPHLRTVASVGAITGATLAMIVAIRGLILATKLAIRRLVLNLKKTSKRAYSVAVNNEMSRRDAILTTRDEVATGMGGALHLFESIKIFIATQLAASKPAPAHKWQWFQDHGLRKRRRKIAKPPPKSRSNHRSSGLMDFGFLSILTTLGYLQYANVRPLAFPTTFDASQSIIPTSYPSPALQPSHGVSRILLSKSDEMTQLEHSQPRAETLRAQCSEPSKQVANIARGNGISESWYHETIEGITPFQERAQVAARCHSKPYCSSASCNKNNTQPRKVTTETGQGNYSSSGMSFESAAK</sequence>
<keyword evidence="4" id="KW-1185">Reference proteome</keyword>
<organism evidence="3 4">
    <name type="scientific">Paraphoma chrysanthemicola</name>
    <dbReference type="NCBI Taxonomy" id="798071"/>
    <lineage>
        <taxon>Eukaryota</taxon>
        <taxon>Fungi</taxon>
        <taxon>Dikarya</taxon>
        <taxon>Ascomycota</taxon>
        <taxon>Pezizomycotina</taxon>
        <taxon>Dothideomycetes</taxon>
        <taxon>Pleosporomycetidae</taxon>
        <taxon>Pleosporales</taxon>
        <taxon>Pleosporineae</taxon>
        <taxon>Phaeosphaeriaceae</taxon>
        <taxon>Paraphoma</taxon>
    </lineage>
</organism>
<gene>
    <name evidence="3" type="ORF">FB567DRAFT_555800</name>
</gene>
<accession>A0A8K0VR71</accession>
<feature type="compositionally biased region" description="Basic and acidic residues" evidence="1">
    <location>
        <begin position="39"/>
        <end position="49"/>
    </location>
</feature>
<proteinExistence type="predicted"/>
<evidence type="ECO:0000313" key="4">
    <source>
        <dbReference type="Proteomes" id="UP000813461"/>
    </source>
</evidence>
<feature type="region of interest" description="Disordered" evidence="1">
    <location>
        <begin position="1"/>
        <end position="53"/>
    </location>
</feature>
<keyword evidence="2" id="KW-0472">Membrane</keyword>
<feature type="region of interest" description="Disordered" evidence="1">
    <location>
        <begin position="165"/>
        <end position="184"/>
    </location>
</feature>